<organism evidence="5">
    <name type="scientific">Candidatus Fermentithermobacillus carboniphilus</name>
    <dbReference type="NCBI Taxonomy" id="3085328"/>
    <lineage>
        <taxon>Bacteria</taxon>
        <taxon>Bacillati</taxon>
        <taxon>Bacillota</taxon>
        <taxon>Candidatus Fermentithermobacillia</taxon>
        <taxon>Candidatus Fermentithermobacillales</taxon>
        <taxon>Candidatus Fermentithermobacillaceae</taxon>
        <taxon>Candidatus Fermentithermobacillus</taxon>
    </lineage>
</organism>
<dbReference type="GO" id="GO:0016787">
    <property type="term" value="F:hydrolase activity"/>
    <property type="evidence" value="ECO:0007669"/>
    <property type="project" value="UniProtKB-KW"/>
</dbReference>
<dbReference type="SUPFAM" id="SSF53187">
    <property type="entry name" value="Zn-dependent exopeptidases"/>
    <property type="match status" value="1"/>
</dbReference>
<reference evidence="5" key="2">
    <citation type="journal article" date="2023" name="Biology">
        <title>Prokaryotic Life Associated with Coal-Fire Gas Vents Revealed by Metagenomics.</title>
        <authorList>
            <person name="Kadnikov V.V."/>
            <person name="Mardanov A.V."/>
            <person name="Beletsky A.V."/>
            <person name="Karnachuk O.V."/>
            <person name="Ravin N.V."/>
        </authorList>
    </citation>
    <scope>NUCLEOTIDE SEQUENCE</scope>
    <source>
        <strain evidence="5">Bu02</strain>
    </source>
</reference>
<dbReference type="InterPro" id="IPR011650">
    <property type="entry name" value="Peptidase_M20_dimer"/>
</dbReference>
<dbReference type="KEGG" id="fcz:IMF26_09865"/>
<evidence type="ECO:0000256" key="1">
    <source>
        <dbReference type="ARBA" id="ARBA00022723"/>
    </source>
</evidence>
<dbReference type="Gene3D" id="3.30.70.360">
    <property type="match status" value="1"/>
</dbReference>
<dbReference type="GO" id="GO:0046872">
    <property type="term" value="F:metal ion binding"/>
    <property type="evidence" value="ECO:0007669"/>
    <property type="project" value="UniProtKB-KW"/>
</dbReference>
<feature type="domain" description="Peptidase M20 dimerisation" evidence="4">
    <location>
        <begin position="213"/>
        <end position="310"/>
    </location>
</feature>
<dbReference type="InterPro" id="IPR050072">
    <property type="entry name" value="Peptidase_M20A"/>
</dbReference>
<sequence length="410" mass="44535">MKLPGIEPGKEQGVIEMISQTLMKKPLVKDGLDYFQDCLEEYVDLIVRITEIPAPSHQEKERGEFVRKTMREFGFPVVQVDEAGNVLGFLPGCDGSRVIVSMAHMDTVFPIDTDVTVRREGNILVAPGVSDNSASVACMLLLGKVFAKHMPLPHPVVLIANVGEEGLGDLKGSRYFCSHVEEYDFEGFHLRPENLVFLNIDGNMGHIVNSGVGSRRLKVKFTGEGGHSWGNFGNSSAIHGLGTAIGKIARIRVPSDPKTTYNVGVISGGHSVNSIAQSAEMLLDMRSVSGEALKDLEAEVRRLLEEAASETRTRFTVEVVGDRPTGTLSPDSPLVRGLLTLGKETGYEFRLEAGSTDSNIPLANGWPSVTMGFKKSENGHKTSEFLYIDSLVPGIKLALLCFAGLLFDAF</sequence>
<dbReference type="EMBL" id="CP062796">
    <property type="protein sequence ID" value="QUL98316.1"/>
    <property type="molecule type" value="Genomic_DNA"/>
</dbReference>
<accession>A0AAT9LB71</accession>
<dbReference type="PANTHER" id="PTHR43808:SF17">
    <property type="entry name" value="PEPTIDASE M20"/>
    <property type="match status" value="1"/>
</dbReference>
<evidence type="ECO:0000313" key="5">
    <source>
        <dbReference type="EMBL" id="QUL98316.1"/>
    </source>
</evidence>
<dbReference type="InterPro" id="IPR002933">
    <property type="entry name" value="Peptidase_M20"/>
</dbReference>
<proteinExistence type="predicted"/>
<evidence type="ECO:0000256" key="3">
    <source>
        <dbReference type="SAM" id="Coils"/>
    </source>
</evidence>
<evidence type="ECO:0000259" key="4">
    <source>
        <dbReference type="Pfam" id="PF07687"/>
    </source>
</evidence>
<keyword evidence="1" id="KW-0479">Metal-binding</keyword>
<evidence type="ECO:0000256" key="2">
    <source>
        <dbReference type="ARBA" id="ARBA00022801"/>
    </source>
</evidence>
<dbReference type="Pfam" id="PF07687">
    <property type="entry name" value="M20_dimer"/>
    <property type="match status" value="1"/>
</dbReference>
<keyword evidence="3" id="KW-0175">Coiled coil</keyword>
<gene>
    <name evidence="5" type="ORF">IMF26_09865</name>
</gene>
<dbReference type="AlphaFoldDB" id="A0AAT9LB71"/>
<dbReference type="Gene3D" id="3.40.630.10">
    <property type="entry name" value="Zn peptidases"/>
    <property type="match status" value="1"/>
</dbReference>
<name>A0AAT9LB71_9FIRM</name>
<dbReference type="Pfam" id="PF01546">
    <property type="entry name" value="Peptidase_M20"/>
    <property type="match status" value="1"/>
</dbReference>
<keyword evidence="2" id="KW-0378">Hydrolase</keyword>
<dbReference type="InterPro" id="IPR036264">
    <property type="entry name" value="Bact_exopeptidase_dim_dom"/>
</dbReference>
<protein>
    <submittedName>
        <fullName evidence="5">M20/M25/M40 family metallo-hydrolase</fullName>
    </submittedName>
</protein>
<reference evidence="5" key="1">
    <citation type="submission" date="2020-10" db="EMBL/GenBank/DDBJ databases">
        <authorList>
            <person name="Kadnikov V."/>
            <person name="Beletsky A.V."/>
            <person name="Mardanov A.V."/>
            <person name="Karnachuk O.V."/>
            <person name="Ravin N.V."/>
        </authorList>
    </citation>
    <scope>NUCLEOTIDE SEQUENCE</scope>
    <source>
        <strain evidence="5">Bu02</strain>
    </source>
</reference>
<feature type="coiled-coil region" evidence="3">
    <location>
        <begin position="286"/>
        <end position="313"/>
    </location>
</feature>
<dbReference type="PANTHER" id="PTHR43808">
    <property type="entry name" value="ACETYLORNITHINE DEACETYLASE"/>
    <property type="match status" value="1"/>
</dbReference>
<dbReference type="SUPFAM" id="SSF55031">
    <property type="entry name" value="Bacterial exopeptidase dimerisation domain"/>
    <property type="match status" value="1"/>
</dbReference>